<feature type="compositionally biased region" description="Low complexity" evidence="1">
    <location>
        <begin position="147"/>
        <end position="165"/>
    </location>
</feature>
<dbReference type="EMBL" id="HBUF01252827">
    <property type="protein sequence ID" value="CAG6680608.1"/>
    <property type="molecule type" value="Transcribed_RNA"/>
</dbReference>
<evidence type="ECO:0000256" key="1">
    <source>
        <dbReference type="SAM" id="MobiDB-lite"/>
    </source>
</evidence>
<protein>
    <recommendedName>
        <fullName evidence="3">Kazal-like domain-containing protein</fullName>
    </recommendedName>
</protein>
<dbReference type="PROSITE" id="PS51465">
    <property type="entry name" value="KAZAL_2"/>
    <property type="match status" value="2"/>
</dbReference>
<feature type="region of interest" description="Disordered" evidence="1">
    <location>
        <begin position="147"/>
        <end position="167"/>
    </location>
</feature>
<dbReference type="InterPro" id="IPR036058">
    <property type="entry name" value="Kazal_dom_sf"/>
</dbReference>
<feature type="domain" description="Kazal-like" evidence="3">
    <location>
        <begin position="165"/>
        <end position="220"/>
    </location>
</feature>
<dbReference type="EMBL" id="HBUF01582865">
    <property type="protein sequence ID" value="CAG6770787.1"/>
    <property type="molecule type" value="Transcribed_RNA"/>
</dbReference>
<dbReference type="SUPFAM" id="SSF100895">
    <property type="entry name" value="Kazal-type serine protease inhibitors"/>
    <property type="match status" value="2"/>
</dbReference>
<dbReference type="Gene3D" id="3.30.60.30">
    <property type="match status" value="2"/>
</dbReference>
<feature type="signal peptide" evidence="2">
    <location>
        <begin position="1"/>
        <end position="27"/>
    </location>
</feature>
<name>A0A8D8X1M8_9HEMI</name>
<evidence type="ECO:0000259" key="3">
    <source>
        <dbReference type="PROSITE" id="PS51465"/>
    </source>
</evidence>
<dbReference type="InterPro" id="IPR002350">
    <property type="entry name" value="Kazal_dom"/>
</dbReference>
<dbReference type="EMBL" id="HBUF01252826">
    <property type="protein sequence ID" value="CAG6680607.1"/>
    <property type="molecule type" value="Transcribed_RNA"/>
</dbReference>
<reference evidence="4" key="1">
    <citation type="submission" date="2021-05" db="EMBL/GenBank/DDBJ databases">
        <authorList>
            <person name="Alioto T."/>
            <person name="Alioto T."/>
            <person name="Gomez Garrido J."/>
        </authorList>
    </citation>
    <scope>NUCLEOTIDE SEQUENCE</scope>
</reference>
<evidence type="ECO:0000256" key="2">
    <source>
        <dbReference type="SAM" id="SignalP"/>
    </source>
</evidence>
<proteinExistence type="predicted"/>
<organism evidence="4">
    <name type="scientific">Cacopsylla melanoneura</name>
    <dbReference type="NCBI Taxonomy" id="428564"/>
    <lineage>
        <taxon>Eukaryota</taxon>
        <taxon>Metazoa</taxon>
        <taxon>Ecdysozoa</taxon>
        <taxon>Arthropoda</taxon>
        <taxon>Hexapoda</taxon>
        <taxon>Insecta</taxon>
        <taxon>Pterygota</taxon>
        <taxon>Neoptera</taxon>
        <taxon>Paraneoptera</taxon>
        <taxon>Hemiptera</taxon>
        <taxon>Sternorrhyncha</taxon>
        <taxon>Psylloidea</taxon>
        <taxon>Psyllidae</taxon>
        <taxon>Psyllinae</taxon>
        <taxon>Cacopsylla</taxon>
    </lineage>
</organism>
<feature type="region of interest" description="Disordered" evidence="1">
    <location>
        <begin position="45"/>
        <end position="67"/>
    </location>
</feature>
<accession>A0A8D8X1M8</accession>
<feature type="domain" description="Kazal-like" evidence="3">
    <location>
        <begin position="87"/>
        <end position="142"/>
    </location>
</feature>
<feature type="chain" id="PRO_5036428825" description="Kazal-like domain-containing protein" evidence="2">
    <location>
        <begin position="28"/>
        <end position="235"/>
    </location>
</feature>
<sequence>MTADWTRWTFIALLICVLNLNLIDCHAAHDRPLVQSYPFIRESKESLHGYPDPEPSESEPIKNRQISQHSESLGLGLPFRPKRGSIITSPKKCQCNCSLNSPVCGRGPKGTLEDFPSECAMECYACTNNKRYTLFRRGACPTTTPVKPTLKPFTTPTPRGTTRRPSPTPQCQCNCPKIHPICARNKHGVQETFPSECALQCFNCTHNSDYRKIKDGDCEKRSGMMSKLKKRSTKV</sequence>
<keyword evidence="2" id="KW-0732">Signal</keyword>
<dbReference type="SMART" id="SM00280">
    <property type="entry name" value="KAZAL"/>
    <property type="match status" value="2"/>
</dbReference>
<dbReference type="Pfam" id="PF07648">
    <property type="entry name" value="Kazal_2"/>
    <property type="match status" value="2"/>
</dbReference>
<evidence type="ECO:0000313" key="4">
    <source>
        <dbReference type="EMBL" id="CAG6680608.1"/>
    </source>
</evidence>
<dbReference type="AlphaFoldDB" id="A0A8D8X1M8"/>
<dbReference type="EMBL" id="HBUF01252828">
    <property type="protein sequence ID" value="CAG6680609.1"/>
    <property type="molecule type" value="Transcribed_RNA"/>
</dbReference>